<evidence type="ECO:0000256" key="4">
    <source>
        <dbReference type="ARBA" id="ARBA00022729"/>
    </source>
</evidence>
<dbReference type="GO" id="GO:0005615">
    <property type="term" value="C:extracellular space"/>
    <property type="evidence" value="ECO:0007669"/>
    <property type="project" value="TreeGrafter"/>
</dbReference>
<dbReference type="GO" id="GO:0007173">
    <property type="term" value="P:epidermal growth factor receptor signaling pathway"/>
    <property type="evidence" value="ECO:0007669"/>
    <property type="project" value="TreeGrafter"/>
</dbReference>
<reference evidence="10" key="2">
    <citation type="submission" date="2025-09" db="UniProtKB">
        <authorList>
            <consortium name="Ensembl"/>
        </authorList>
    </citation>
    <scope>IDENTIFICATION</scope>
</reference>
<feature type="region of interest" description="Disordered" evidence="7">
    <location>
        <begin position="113"/>
        <end position="147"/>
    </location>
</feature>
<dbReference type="PROSITE" id="PS01186">
    <property type="entry name" value="EGF_2"/>
    <property type="match status" value="1"/>
</dbReference>
<dbReference type="SUPFAM" id="SSF57196">
    <property type="entry name" value="EGF/Laminin"/>
    <property type="match status" value="1"/>
</dbReference>
<keyword evidence="3 6" id="KW-0245">EGF-like domain</keyword>
<keyword evidence="2" id="KW-0964">Secreted</keyword>
<dbReference type="Pfam" id="PF00008">
    <property type="entry name" value="EGF"/>
    <property type="match status" value="1"/>
</dbReference>
<keyword evidence="8" id="KW-0812">Transmembrane</keyword>
<evidence type="ECO:0000256" key="2">
    <source>
        <dbReference type="ARBA" id="ARBA00022525"/>
    </source>
</evidence>
<dbReference type="GO" id="GO:0005154">
    <property type="term" value="F:epidermal growth factor receptor binding"/>
    <property type="evidence" value="ECO:0007669"/>
    <property type="project" value="TreeGrafter"/>
</dbReference>
<feature type="domain" description="EGF-like" evidence="9">
    <location>
        <begin position="9"/>
        <end position="50"/>
    </location>
</feature>
<evidence type="ECO:0000256" key="5">
    <source>
        <dbReference type="ARBA" id="ARBA00023157"/>
    </source>
</evidence>
<dbReference type="PANTHER" id="PTHR10740:SF14">
    <property type="entry name" value="EGF-LIKE DOMAIN-CONTAINING PROTEIN"/>
    <property type="match status" value="1"/>
</dbReference>
<dbReference type="PROSITE" id="PS00022">
    <property type="entry name" value="EGF_1"/>
    <property type="match status" value="1"/>
</dbReference>
<evidence type="ECO:0000259" key="9">
    <source>
        <dbReference type="PROSITE" id="PS50026"/>
    </source>
</evidence>
<evidence type="ECO:0000256" key="7">
    <source>
        <dbReference type="SAM" id="MobiDB-lite"/>
    </source>
</evidence>
<protein>
    <recommendedName>
        <fullName evidence="9">EGF-like domain-containing protein</fullName>
    </recommendedName>
</protein>
<comment type="caution">
    <text evidence="6">Lacks conserved residue(s) required for the propagation of feature annotation.</text>
</comment>
<dbReference type="Gene3D" id="2.10.25.10">
    <property type="entry name" value="Laminin"/>
    <property type="match status" value="1"/>
</dbReference>
<dbReference type="Ensembl" id="ENSEBUT00000024043.1">
    <property type="protein sequence ID" value="ENSEBUP00000023467.1"/>
    <property type="gene ID" value="ENSEBUG00000014458.1"/>
</dbReference>
<evidence type="ECO:0000256" key="1">
    <source>
        <dbReference type="ARBA" id="ARBA00004613"/>
    </source>
</evidence>
<dbReference type="GO" id="GO:0045840">
    <property type="term" value="P:positive regulation of mitotic nuclear division"/>
    <property type="evidence" value="ECO:0007669"/>
    <property type="project" value="TreeGrafter"/>
</dbReference>
<dbReference type="FunFam" id="2.10.25.10:FF:000699">
    <property type="entry name" value="Uncharacterized protein, isoform C"/>
    <property type="match status" value="1"/>
</dbReference>
<accession>A0A8C4R1F2</accession>
<keyword evidence="5 6" id="KW-1015">Disulfide bond</keyword>
<dbReference type="GO" id="GO:0008284">
    <property type="term" value="P:positive regulation of cell population proliferation"/>
    <property type="evidence" value="ECO:0007669"/>
    <property type="project" value="TreeGrafter"/>
</dbReference>
<feature type="disulfide bond" evidence="6">
    <location>
        <begin position="21"/>
        <end position="38"/>
    </location>
</feature>
<reference evidence="10" key="1">
    <citation type="submission" date="2025-08" db="UniProtKB">
        <authorList>
            <consortium name="Ensembl"/>
        </authorList>
    </citation>
    <scope>IDENTIFICATION</scope>
</reference>
<feature type="transmembrane region" description="Helical" evidence="8">
    <location>
        <begin position="72"/>
        <end position="94"/>
    </location>
</feature>
<feature type="compositionally biased region" description="Low complexity" evidence="7">
    <location>
        <begin position="113"/>
        <end position="127"/>
    </location>
</feature>
<evidence type="ECO:0000256" key="3">
    <source>
        <dbReference type="ARBA" id="ARBA00022536"/>
    </source>
</evidence>
<name>A0A8C4R1F2_EPTBU</name>
<keyword evidence="8" id="KW-1133">Transmembrane helix</keyword>
<dbReference type="Proteomes" id="UP000694388">
    <property type="component" value="Unplaced"/>
</dbReference>
<evidence type="ECO:0000256" key="8">
    <source>
        <dbReference type="SAM" id="Phobius"/>
    </source>
</evidence>
<feature type="disulfide bond" evidence="6">
    <location>
        <begin position="40"/>
        <end position="49"/>
    </location>
</feature>
<dbReference type="InterPro" id="IPR000742">
    <property type="entry name" value="EGF"/>
</dbReference>
<keyword evidence="4" id="KW-0732">Signal</keyword>
<keyword evidence="11" id="KW-1185">Reference proteome</keyword>
<proteinExistence type="predicted"/>
<evidence type="ECO:0000313" key="11">
    <source>
        <dbReference type="Proteomes" id="UP000694388"/>
    </source>
</evidence>
<comment type="subcellular location">
    <subcellularLocation>
        <location evidence="1">Secreted</location>
    </subcellularLocation>
</comment>
<evidence type="ECO:0000256" key="6">
    <source>
        <dbReference type="PROSITE-ProRule" id="PRU00076"/>
    </source>
</evidence>
<sequence length="147" mass="16157">MTTSMPGSYFASCTLVHRNFCLNGGACLHFTQLNAFSCSCPAGFEGERCELATLEWWQLEEEQGFRRHGSGFVAALIMAAILLLSAVAATLRCWRRAKYRFQMVSHASDSYSNLSFRSRSSSSSGSGDSSGGTIGRKLRSSMHQCFE</sequence>
<organism evidence="10 11">
    <name type="scientific">Eptatretus burgeri</name>
    <name type="common">Inshore hagfish</name>
    <dbReference type="NCBI Taxonomy" id="7764"/>
    <lineage>
        <taxon>Eukaryota</taxon>
        <taxon>Metazoa</taxon>
        <taxon>Chordata</taxon>
        <taxon>Craniata</taxon>
        <taxon>Vertebrata</taxon>
        <taxon>Cyclostomata</taxon>
        <taxon>Myxini</taxon>
        <taxon>Myxiniformes</taxon>
        <taxon>Myxinidae</taxon>
        <taxon>Eptatretinae</taxon>
        <taxon>Eptatretus</taxon>
    </lineage>
</organism>
<dbReference type="CDD" id="cd00054">
    <property type="entry name" value="EGF_CA"/>
    <property type="match status" value="1"/>
</dbReference>
<dbReference type="AlphaFoldDB" id="A0A8C4R1F2"/>
<dbReference type="SMART" id="SM00181">
    <property type="entry name" value="EGF"/>
    <property type="match status" value="1"/>
</dbReference>
<evidence type="ECO:0000313" key="10">
    <source>
        <dbReference type="Ensembl" id="ENSEBUP00000023467.1"/>
    </source>
</evidence>
<dbReference type="GO" id="GO:0008083">
    <property type="term" value="F:growth factor activity"/>
    <property type="evidence" value="ECO:0007669"/>
    <property type="project" value="TreeGrafter"/>
</dbReference>
<dbReference type="PANTHER" id="PTHR10740">
    <property type="entry name" value="TRANSFORMING GROWTH FACTOR ALPHA"/>
    <property type="match status" value="1"/>
</dbReference>
<dbReference type="PROSITE" id="PS50026">
    <property type="entry name" value="EGF_3"/>
    <property type="match status" value="1"/>
</dbReference>
<keyword evidence="8" id="KW-0472">Membrane</keyword>